<feature type="repeat" description="TPR" evidence="1">
    <location>
        <begin position="237"/>
        <end position="270"/>
    </location>
</feature>
<dbReference type="Proteomes" id="UP000475582">
    <property type="component" value="Unassembled WGS sequence"/>
</dbReference>
<dbReference type="OrthoDB" id="9771112at2"/>
<name>A0A6L6PBU8_9BURK</name>
<feature type="repeat" description="TPR" evidence="1">
    <location>
        <begin position="321"/>
        <end position="354"/>
    </location>
</feature>
<feature type="repeat" description="TPR" evidence="1">
    <location>
        <begin position="363"/>
        <end position="396"/>
    </location>
</feature>
<feature type="repeat" description="TPR" evidence="1">
    <location>
        <begin position="195"/>
        <end position="228"/>
    </location>
</feature>
<evidence type="ECO:0000313" key="5">
    <source>
        <dbReference type="Proteomes" id="UP000475582"/>
    </source>
</evidence>
<evidence type="ECO:0000313" key="4">
    <source>
        <dbReference type="EMBL" id="MTV36576.1"/>
    </source>
</evidence>
<dbReference type="SUPFAM" id="SSF48452">
    <property type="entry name" value="TPR-like"/>
    <property type="match status" value="2"/>
</dbReference>
<keyword evidence="1" id="KW-0802">TPR repeat</keyword>
<feature type="repeat" description="TPR" evidence="1">
    <location>
        <begin position="447"/>
        <end position="480"/>
    </location>
</feature>
<feature type="repeat" description="TPR" evidence="1">
    <location>
        <begin position="405"/>
        <end position="438"/>
    </location>
</feature>
<dbReference type="RefSeq" id="WP_155461898.1">
    <property type="nucleotide sequence ID" value="NZ_WNKY01000001.1"/>
</dbReference>
<dbReference type="PROSITE" id="PS50293">
    <property type="entry name" value="TPR_REGION"/>
    <property type="match status" value="4"/>
</dbReference>
<proteinExistence type="predicted"/>
<dbReference type="AlphaFoldDB" id="A0A6L6PBU8"/>
<feature type="repeat" description="TPR" evidence="1">
    <location>
        <begin position="69"/>
        <end position="102"/>
    </location>
</feature>
<dbReference type="InterPro" id="IPR024983">
    <property type="entry name" value="CHAT_dom"/>
</dbReference>
<accession>A0A6L6PBU8</accession>
<protein>
    <submittedName>
        <fullName evidence="4">Tetratricopeptide repeat protein</fullName>
    </submittedName>
</protein>
<keyword evidence="2" id="KW-0732">Signal</keyword>
<dbReference type="InterPro" id="IPR019734">
    <property type="entry name" value="TPR_rpt"/>
</dbReference>
<sequence length="1096" mass="120369">MKLSLFSLRKWMLLLGSLLIIGPAWADVSELNEQVAQLYERGQYPQAIVVAQQALSEAEGTGATTSTIITCVSNLALMYRSAERYEEALPLYQRALALSEVEAGPEHPDTAERASRLGRLYKLMGRYDDALTLFQRALDIDEKALGPGHADTVQDLSYLAGAYRSKEQYSEALWRYRKVLDLREQATQPDDEALSVSVYNVAGVLRAMGNYNEALPLYQRSLAIQEKISGPNDPQTATAINNLAGLYEAQGRYAEALPLYQRALSIDERALGADHPDTGVDLNNQAGLLRKMGRYNEALPLFLRALTIVEEKKGREDSYTATVLNNLAGLYKTLGRYGEALPLYRRALDIDEKTLGLNHHGTAIDLNNLGMLYKLMGNNDEALRLYQRAWTIEEKIFGADHPELAVNLNNLAEIYEEQGNLGDALALYRRALAIREKSLAPDHVSIALSLNNLAGMYQSMGRYTEALPLYQRALEIDEKSLGPEHPSTATAINNLAVLYESMGRGDEVLPLLRRAVHIVAVTDISDPGRDHGAIGSLATFSANLANSLKRLDTPGAQDEAIFYYKLSVNARQRMRAGTRGMDAATRESFTRQLSAPYRSLSVLLVQRGRIAEAERVLLLLKESELTAYLRRNGADGVEQQGLLWTEAEEAYRKNLEVAAARWREYAQRYREVMEGVKQGIFTDPGPETLALVRLRVQIETQTGNIMDDAMQRLGAAAEKASQQQKTAFEKARTKLSSKLAGMGARNGGLRTAGLVLQPTERGLLIIVTTGQGAVPLISPVSEDRLGILVKSLREAIQGRKDYRKPARELHRLLIEPAEKQLNGANDIQQWAILPFGNLRALPYAALIGPDGRHLIERYAVTMLTADGGGGLDGLETHGSDIWHGVAFGASQANADFGNIPLPGVREEVCGVIREAGSQSCLAAQGIISGRRYIDDAFTSDMLQYWLAAGSSGAEVLHIATHYKVEQSQLLLGDGSKLSTGELLGWNPKLEQYDMIVLSACDSGISDGAVESLAGVFRSQGAKTVMATLWPVADVGATPMMLEFYRQRGETRVMSKAAALRKTQIAMIDGKINGGGAAIDLRHPYFWASYVLMGNWL</sequence>
<evidence type="ECO:0000259" key="3">
    <source>
        <dbReference type="Pfam" id="PF12770"/>
    </source>
</evidence>
<feature type="domain" description="CHAT" evidence="3">
    <location>
        <begin position="803"/>
        <end position="1094"/>
    </location>
</feature>
<comment type="caution">
    <text evidence="4">The sequence shown here is derived from an EMBL/GenBank/DDBJ whole genome shotgun (WGS) entry which is preliminary data.</text>
</comment>
<gene>
    <name evidence="4" type="ORF">GM676_03120</name>
</gene>
<dbReference type="Pfam" id="PF13424">
    <property type="entry name" value="TPR_12"/>
    <property type="match status" value="4"/>
</dbReference>
<dbReference type="Gene3D" id="1.25.40.10">
    <property type="entry name" value="Tetratricopeptide repeat domain"/>
    <property type="match status" value="4"/>
</dbReference>
<dbReference type="InterPro" id="IPR053137">
    <property type="entry name" value="NLR-like"/>
</dbReference>
<dbReference type="PANTHER" id="PTHR46082">
    <property type="entry name" value="ATP/GTP-BINDING PROTEIN-RELATED"/>
    <property type="match status" value="1"/>
</dbReference>
<organism evidence="4 5">
    <name type="scientific">Duganella radicis</name>
    <dbReference type="NCBI Taxonomy" id="551988"/>
    <lineage>
        <taxon>Bacteria</taxon>
        <taxon>Pseudomonadati</taxon>
        <taxon>Pseudomonadota</taxon>
        <taxon>Betaproteobacteria</taxon>
        <taxon>Burkholderiales</taxon>
        <taxon>Oxalobacteraceae</taxon>
        <taxon>Telluria group</taxon>
        <taxon>Duganella</taxon>
    </lineage>
</organism>
<dbReference type="Pfam" id="PF13176">
    <property type="entry name" value="TPR_7"/>
    <property type="match status" value="1"/>
</dbReference>
<feature type="repeat" description="TPR" evidence="1">
    <location>
        <begin position="111"/>
        <end position="144"/>
    </location>
</feature>
<dbReference type="PANTHER" id="PTHR46082:SF6">
    <property type="entry name" value="AAA+ ATPASE DOMAIN-CONTAINING PROTEIN-RELATED"/>
    <property type="match status" value="1"/>
</dbReference>
<reference evidence="4 5" key="1">
    <citation type="submission" date="2019-11" db="EMBL/GenBank/DDBJ databases">
        <title>Type strains purchased from KCTC, JCM and DSMZ.</title>
        <authorList>
            <person name="Lu H."/>
        </authorList>
    </citation>
    <scope>NUCLEOTIDE SEQUENCE [LARGE SCALE GENOMIC DNA]</scope>
    <source>
        <strain evidence="4 5">KCTC 22382</strain>
    </source>
</reference>
<dbReference type="Pfam" id="PF12770">
    <property type="entry name" value="CHAT"/>
    <property type="match status" value="1"/>
</dbReference>
<dbReference type="PROSITE" id="PS50005">
    <property type="entry name" value="TPR"/>
    <property type="match status" value="8"/>
</dbReference>
<dbReference type="Pfam" id="PF13374">
    <property type="entry name" value="TPR_10"/>
    <property type="match status" value="1"/>
</dbReference>
<evidence type="ECO:0000256" key="2">
    <source>
        <dbReference type="SAM" id="SignalP"/>
    </source>
</evidence>
<keyword evidence="5" id="KW-1185">Reference proteome</keyword>
<feature type="chain" id="PRO_5026934936" evidence="2">
    <location>
        <begin position="27"/>
        <end position="1096"/>
    </location>
</feature>
<dbReference type="EMBL" id="WNKY01000001">
    <property type="protein sequence ID" value="MTV36576.1"/>
    <property type="molecule type" value="Genomic_DNA"/>
</dbReference>
<evidence type="ECO:0000256" key="1">
    <source>
        <dbReference type="PROSITE-ProRule" id="PRU00339"/>
    </source>
</evidence>
<dbReference type="SMART" id="SM00028">
    <property type="entry name" value="TPR"/>
    <property type="match status" value="12"/>
</dbReference>
<dbReference type="SUPFAM" id="SSF81901">
    <property type="entry name" value="HCP-like"/>
    <property type="match status" value="1"/>
</dbReference>
<feature type="signal peptide" evidence="2">
    <location>
        <begin position="1"/>
        <end position="26"/>
    </location>
</feature>
<dbReference type="InterPro" id="IPR011990">
    <property type="entry name" value="TPR-like_helical_dom_sf"/>
</dbReference>